<dbReference type="AlphaFoldDB" id="A0A3P7D9A2"/>
<proteinExistence type="predicted"/>
<sequence length="166" mass="18789">MMRWVKHFLNVLNCPFTISDDADLNLLPSLQETIKFMHFLERFTHMVSQIPYGMMVRITDNETVSEAFEVTNGVKQGCVLAPTRFSFMSSAMLMDAYRDGRSRIRIAYPMDEQLLINCGCISTRVYPQPTSTNCSLMTTVHPSNDSGGHAKEHTLSVTARITHQHG</sequence>
<organism evidence="1 2">
    <name type="scientific">Schistocephalus solidus</name>
    <name type="common">Tapeworm</name>
    <dbReference type="NCBI Taxonomy" id="70667"/>
    <lineage>
        <taxon>Eukaryota</taxon>
        <taxon>Metazoa</taxon>
        <taxon>Spiralia</taxon>
        <taxon>Lophotrochozoa</taxon>
        <taxon>Platyhelminthes</taxon>
        <taxon>Cestoda</taxon>
        <taxon>Eucestoda</taxon>
        <taxon>Diphyllobothriidea</taxon>
        <taxon>Diphyllobothriidae</taxon>
        <taxon>Schistocephalus</taxon>
    </lineage>
</organism>
<keyword evidence="2" id="KW-1185">Reference proteome</keyword>
<dbReference type="Proteomes" id="UP000275846">
    <property type="component" value="Unassembled WGS sequence"/>
</dbReference>
<dbReference type="EMBL" id="UYSU01039660">
    <property type="protein sequence ID" value="VDM01557.1"/>
    <property type="molecule type" value="Genomic_DNA"/>
</dbReference>
<reference evidence="1 2" key="1">
    <citation type="submission" date="2018-11" db="EMBL/GenBank/DDBJ databases">
        <authorList>
            <consortium name="Pathogen Informatics"/>
        </authorList>
    </citation>
    <scope>NUCLEOTIDE SEQUENCE [LARGE SCALE GENOMIC DNA]</scope>
    <source>
        <strain evidence="1 2">NST_G2</strain>
    </source>
</reference>
<name>A0A3P7D9A2_SCHSO</name>
<dbReference type="OrthoDB" id="9802488at2759"/>
<evidence type="ECO:0000313" key="2">
    <source>
        <dbReference type="Proteomes" id="UP000275846"/>
    </source>
</evidence>
<evidence type="ECO:0008006" key="3">
    <source>
        <dbReference type="Google" id="ProtNLM"/>
    </source>
</evidence>
<evidence type="ECO:0000313" key="1">
    <source>
        <dbReference type="EMBL" id="VDM01557.1"/>
    </source>
</evidence>
<gene>
    <name evidence="1" type="ORF">SSLN_LOCUS15171</name>
</gene>
<accession>A0A3P7D9A2</accession>
<protein>
    <recommendedName>
        <fullName evidence="3">Reverse transcriptase domain-containing protein</fullName>
    </recommendedName>
</protein>